<evidence type="ECO:0000313" key="3">
    <source>
        <dbReference type="Proteomes" id="UP000193083"/>
    </source>
</evidence>
<keyword evidence="1" id="KW-0812">Transmembrane</keyword>
<dbReference type="Proteomes" id="UP000193083">
    <property type="component" value="Unassembled WGS sequence"/>
</dbReference>
<dbReference type="EMBL" id="FXBL01000004">
    <property type="protein sequence ID" value="SMH50672.1"/>
    <property type="molecule type" value="Genomic_DNA"/>
</dbReference>
<protein>
    <submittedName>
        <fullName evidence="2">Uncharacterized protein</fullName>
    </submittedName>
</protein>
<proteinExistence type="predicted"/>
<organism evidence="2 3">
    <name type="scientific">Mesorhizobium australicum</name>
    <dbReference type="NCBI Taxonomy" id="536018"/>
    <lineage>
        <taxon>Bacteria</taxon>
        <taxon>Pseudomonadati</taxon>
        <taxon>Pseudomonadota</taxon>
        <taxon>Alphaproteobacteria</taxon>
        <taxon>Hyphomicrobiales</taxon>
        <taxon>Phyllobacteriaceae</taxon>
        <taxon>Mesorhizobium</taxon>
    </lineage>
</organism>
<keyword evidence="1" id="KW-1133">Transmembrane helix</keyword>
<sequence length="52" mass="5524">MSAIDRSNSPPRGRAAQRTIAERALPAAVGTLPYLMFFVSIGFATGIILGLF</sequence>
<name>A0A1X7PJ03_9HYPH</name>
<dbReference type="RefSeq" id="WP_176247577.1">
    <property type="nucleotide sequence ID" value="NZ_FXBL01000004.1"/>
</dbReference>
<evidence type="ECO:0000313" key="2">
    <source>
        <dbReference type="EMBL" id="SMH50672.1"/>
    </source>
</evidence>
<accession>A0A1X7PJ03</accession>
<feature type="transmembrane region" description="Helical" evidence="1">
    <location>
        <begin position="32"/>
        <end position="51"/>
    </location>
</feature>
<gene>
    <name evidence="2" type="ORF">SAMN02982922_4221</name>
</gene>
<keyword evidence="1" id="KW-0472">Membrane</keyword>
<dbReference type="AlphaFoldDB" id="A0A1X7PJ03"/>
<keyword evidence="3" id="KW-1185">Reference proteome</keyword>
<reference evidence="3" key="1">
    <citation type="submission" date="2017-04" db="EMBL/GenBank/DDBJ databases">
        <authorList>
            <person name="Varghese N."/>
            <person name="Submissions S."/>
        </authorList>
    </citation>
    <scope>NUCLEOTIDE SEQUENCE [LARGE SCALE GENOMIC DNA]</scope>
    <source>
        <strain evidence="3">B5P</strain>
    </source>
</reference>
<evidence type="ECO:0000256" key="1">
    <source>
        <dbReference type="SAM" id="Phobius"/>
    </source>
</evidence>